<reference evidence="2" key="1">
    <citation type="submission" date="2016-10" db="EMBL/GenBank/DDBJ databases">
        <authorList>
            <person name="Varghese N."/>
            <person name="Submissions S."/>
        </authorList>
    </citation>
    <scope>NUCLEOTIDE SEQUENCE [LARGE SCALE GENOMIC DNA]</scope>
    <source>
        <strain evidence="2">DSM 26348</strain>
    </source>
</reference>
<dbReference type="STRING" id="1576369.SAMN05421753_101154"/>
<sequence>MTLGRGGITIVSQALRISPNTIRRGIAEIMDGQESVISTANTRIRKSGGGRKSKKA</sequence>
<evidence type="ECO:0000313" key="1">
    <source>
        <dbReference type="EMBL" id="SFH55747.1"/>
    </source>
</evidence>
<dbReference type="EMBL" id="FOQD01000001">
    <property type="protein sequence ID" value="SFH55747.1"/>
    <property type="molecule type" value="Genomic_DNA"/>
</dbReference>
<accession>A0A1I3B088</accession>
<proteinExistence type="predicted"/>
<evidence type="ECO:0000313" key="2">
    <source>
        <dbReference type="Proteomes" id="UP000199518"/>
    </source>
</evidence>
<dbReference type="AlphaFoldDB" id="A0A1I3B088"/>
<protein>
    <submittedName>
        <fullName evidence="1">Uncharacterized protein</fullName>
    </submittedName>
</protein>
<dbReference type="Proteomes" id="UP000199518">
    <property type="component" value="Unassembled WGS sequence"/>
</dbReference>
<gene>
    <name evidence="1" type="ORF">SAMN05421753_101154</name>
</gene>
<name>A0A1I3B088_9PLAN</name>
<organism evidence="1 2">
    <name type="scientific">Planctomicrobium piriforme</name>
    <dbReference type="NCBI Taxonomy" id="1576369"/>
    <lineage>
        <taxon>Bacteria</taxon>
        <taxon>Pseudomonadati</taxon>
        <taxon>Planctomycetota</taxon>
        <taxon>Planctomycetia</taxon>
        <taxon>Planctomycetales</taxon>
        <taxon>Planctomycetaceae</taxon>
        <taxon>Planctomicrobium</taxon>
    </lineage>
</organism>
<keyword evidence="2" id="KW-1185">Reference proteome</keyword>